<dbReference type="EC" id="2.4.99.28" evidence="19"/>
<feature type="transmembrane region" description="Helical" evidence="22">
    <location>
        <begin position="262"/>
        <end position="288"/>
    </location>
</feature>
<dbReference type="GO" id="GO:0009252">
    <property type="term" value="P:peptidoglycan biosynthetic process"/>
    <property type="evidence" value="ECO:0007669"/>
    <property type="project" value="UniProtKB-KW"/>
</dbReference>
<evidence type="ECO:0000256" key="11">
    <source>
        <dbReference type="ARBA" id="ARBA00023136"/>
    </source>
</evidence>
<feature type="transmembrane region" description="Helical" evidence="22">
    <location>
        <begin position="76"/>
        <end position="96"/>
    </location>
</feature>
<feature type="transmembrane region" description="Helical" evidence="22">
    <location>
        <begin position="170"/>
        <end position="203"/>
    </location>
</feature>
<keyword evidence="3" id="KW-1003">Cell membrane</keyword>
<dbReference type="InterPro" id="IPR001182">
    <property type="entry name" value="FtsW/RodA"/>
</dbReference>
<evidence type="ECO:0000256" key="5">
    <source>
        <dbReference type="ARBA" id="ARBA00022676"/>
    </source>
</evidence>
<dbReference type="GO" id="GO:0008955">
    <property type="term" value="F:peptidoglycan glycosyltransferase activity"/>
    <property type="evidence" value="ECO:0007669"/>
    <property type="project" value="UniProtKB-EC"/>
</dbReference>
<comment type="function">
    <text evidence="21">Peptidoglycan polymerase that is essential for cell division.</text>
</comment>
<evidence type="ECO:0000256" key="4">
    <source>
        <dbReference type="ARBA" id="ARBA00022618"/>
    </source>
</evidence>
<dbReference type="PANTHER" id="PTHR30474:SF2">
    <property type="entry name" value="PEPTIDOGLYCAN GLYCOSYLTRANSFERASE FTSW-RELATED"/>
    <property type="match status" value="1"/>
</dbReference>
<dbReference type="GO" id="GO:0005886">
    <property type="term" value="C:plasma membrane"/>
    <property type="evidence" value="ECO:0007669"/>
    <property type="project" value="UniProtKB-SubCell"/>
</dbReference>
<comment type="pathway">
    <text evidence="2">Cell wall biogenesis; peptidoglycan biosynthesis.</text>
</comment>
<feature type="transmembrane region" description="Helical" evidence="22">
    <location>
        <begin position="140"/>
        <end position="158"/>
    </location>
</feature>
<evidence type="ECO:0000313" key="23">
    <source>
        <dbReference type="EMBL" id="MCC3144747.1"/>
    </source>
</evidence>
<evidence type="ECO:0000256" key="18">
    <source>
        <dbReference type="ARBA" id="ARBA00041418"/>
    </source>
</evidence>
<comment type="subcellular location">
    <subcellularLocation>
        <location evidence="1">Cell membrane</location>
        <topology evidence="1">Multi-pass membrane protein</topology>
    </subcellularLocation>
</comment>
<dbReference type="Pfam" id="PF01098">
    <property type="entry name" value="FTSW_RODA_SPOVE"/>
    <property type="match status" value="1"/>
</dbReference>
<dbReference type="GO" id="GO:0008360">
    <property type="term" value="P:regulation of cell shape"/>
    <property type="evidence" value="ECO:0007669"/>
    <property type="project" value="UniProtKB-KW"/>
</dbReference>
<keyword evidence="5" id="KW-0328">Glycosyltransferase</keyword>
<gene>
    <name evidence="23" type="primary">ftsW</name>
    <name evidence="23" type="ORF">LJ207_05320</name>
</gene>
<evidence type="ECO:0000256" key="17">
    <source>
        <dbReference type="ARBA" id="ARBA00041185"/>
    </source>
</evidence>
<accession>A0AAW4WUH1</accession>
<dbReference type="GO" id="GO:0071555">
    <property type="term" value="P:cell wall organization"/>
    <property type="evidence" value="ECO:0007669"/>
    <property type="project" value="UniProtKB-KW"/>
</dbReference>
<keyword evidence="13" id="KW-0961">Cell wall biogenesis/degradation</keyword>
<keyword evidence="4" id="KW-0132">Cell division</keyword>
<proteinExistence type="inferred from homology"/>
<dbReference type="NCBIfam" id="TIGR02614">
    <property type="entry name" value="ftsW"/>
    <property type="match status" value="1"/>
</dbReference>
<evidence type="ECO:0000256" key="13">
    <source>
        <dbReference type="ARBA" id="ARBA00023316"/>
    </source>
</evidence>
<feature type="transmembrane region" description="Helical" evidence="22">
    <location>
        <begin position="108"/>
        <end position="128"/>
    </location>
</feature>
<comment type="catalytic activity">
    <reaction evidence="20">
        <text>[GlcNAc-(1-&gt;4)-Mur2Ac(oyl-L-Ala-gamma-D-Glu-L-Lys-D-Ala-D-Ala)](n)-di-trans,octa-cis-undecaprenyl diphosphate + beta-D-GlcNAc-(1-&gt;4)-Mur2Ac(oyl-L-Ala-gamma-D-Glu-L-Lys-D-Ala-D-Ala)-di-trans,octa-cis-undecaprenyl diphosphate = [GlcNAc-(1-&gt;4)-Mur2Ac(oyl-L-Ala-gamma-D-Glu-L-Lys-D-Ala-D-Ala)](n+1)-di-trans,octa-cis-undecaprenyl diphosphate + di-trans,octa-cis-undecaprenyl diphosphate + H(+)</text>
        <dbReference type="Rhea" id="RHEA:23708"/>
        <dbReference type="Rhea" id="RHEA-COMP:9602"/>
        <dbReference type="Rhea" id="RHEA-COMP:9603"/>
        <dbReference type="ChEBI" id="CHEBI:15378"/>
        <dbReference type="ChEBI" id="CHEBI:58405"/>
        <dbReference type="ChEBI" id="CHEBI:60033"/>
        <dbReference type="ChEBI" id="CHEBI:78435"/>
        <dbReference type="EC" id="2.4.99.28"/>
    </reaction>
</comment>
<evidence type="ECO:0000256" key="14">
    <source>
        <dbReference type="ARBA" id="ARBA00032370"/>
    </source>
</evidence>
<feature type="transmembrane region" description="Helical" evidence="22">
    <location>
        <begin position="337"/>
        <end position="358"/>
    </location>
</feature>
<evidence type="ECO:0000256" key="3">
    <source>
        <dbReference type="ARBA" id="ARBA00022475"/>
    </source>
</evidence>
<dbReference type="RefSeq" id="WP_229344817.1">
    <property type="nucleotide sequence ID" value="NZ_JAJFAT010000006.1"/>
</dbReference>
<keyword evidence="7 22" id="KW-0812">Transmembrane</keyword>
<evidence type="ECO:0000313" key="24">
    <source>
        <dbReference type="Proteomes" id="UP001199296"/>
    </source>
</evidence>
<name>A0AAW4WUH1_9FIRM</name>
<feature type="transmembrane region" description="Helical" evidence="22">
    <location>
        <begin position="47"/>
        <end position="64"/>
    </location>
</feature>
<evidence type="ECO:0000256" key="6">
    <source>
        <dbReference type="ARBA" id="ARBA00022679"/>
    </source>
</evidence>
<sequence>MKKKLPDFILLFTILTLVFSGVVMILSASSVRANTLFGDSYYFFKRHLFYLALSSILAVIAYKINYKKIKELAPSILLFSLLTLILVLIPGIGRVVGGSRRWLSIGPFSFQPSEFAKLATVIYLAAYISKNKEKMKKFKSGIIPPVIVISIIFALIILEPDLGTAITIAALAGSMIFIGGIKLGWFLTLSLAASALFMLFIYIEPYRRKRLFSFLNPWQDPLDSGYHIIQSLLALGSGGFLGVGAGNSYQKFLYLPEPGTDFIFAVLGEEFGLIGTLFILSLYFIIVWRGFRIAIRIDDIFASMLAIGVTTMVVIQAIINIGVVTSLLPVTGITLPLISYGGTSLMVNLISLALLLNLSRYVEE</sequence>
<evidence type="ECO:0000256" key="8">
    <source>
        <dbReference type="ARBA" id="ARBA00022960"/>
    </source>
</evidence>
<keyword evidence="12" id="KW-0131">Cell cycle</keyword>
<keyword evidence="9" id="KW-0573">Peptidoglycan synthesis</keyword>
<evidence type="ECO:0000256" key="12">
    <source>
        <dbReference type="ARBA" id="ARBA00023306"/>
    </source>
</evidence>
<feature type="transmembrane region" description="Helical" evidence="22">
    <location>
        <begin position="7"/>
        <end position="27"/>
    </location>
</feature>
<dbReference type="Proteomes" id="UP001199296">
    <property type="component" value="Unassembled WGS sequence"/>
</dbReference>
<dbReference type="PANTHER" id="PTHR30474">
    <property type="entry name" value="CELL CYCLE PROTEIN"/>
    <property type="match status" value="1"/>
</dbReference>
<keyword evidence="8" id="KW-0133">Cell shape</keyword>
<evidence type="ECO:0000256" key="16">
    <source>
        <dbReference type="ARBA" id="ARBA00038053"/>
    </source>
</evidence>
<comment type="similarity">
    <text evidence="16">Belongs to the SEDS family. FtsW subfamily.</text>
</comment>
<dbReference type="GO" id="GO:0015648">
    <property type="term" value="F:lipid-linked peptidoglycan transporter activity"/>
    <property type="evidence" value="ECO:0007669"/>
    <property type="project" value="TreeGrafter"/>
</dbReference>
<protein>
    <recommendedName>
        <fullName evidence="17">Probable peptidoglycan glycosyltransferase FtsW</fullName>
        <ecNumber evidence="19">2.4.99.28</ecNumber>
    </recommendedName>
    <alternativeName>
        <fullName evidence="18">Cell division protein FtsW</fullName>
    </alternativeName>
    <alternativeName>
        <fullName evidence="15">Cell wall polymerase</fullName>
    </alternativeName>
    <alternativeName>
        <fullName evidence="14">Peptidoglycan polymerase</fullName>
    </alternativeName>
</protein>
<organism evidence="23 24">
    <name type="scientific">Halanaerobium polyolivorans</name>
    <dbReference type="NCBI Taxonomy" id="2886943"/>
    <lineage>
        <taxon>Bacteria</taxon>
        <taxon>Bacillati</taxon>
        <taxon>Bacillota</taxon>
        <taxon>Clostridia</taxon>
        <taxon>Halanaerobiales</taxon>
        <taxon>Halanaerobiaceae</taxon>
        <taxon>Halanaerobium</taxon>
    </lineage>
</organism>
<evidence type="ECO:0000256" key="15">
    <source>
        <dbReference type="ARBA" id="ARBA00033270"/>
    </source>
</evidence>
<dbReference type="InterPro" id="IPR013437">
    <property type="entry name" value="FtsW"/>
</dbReference>
<reference evidence="23 24" key="1">
    <citation type="submission" date="2021-10" db="EMBL/GenBank/DDBJ databases">
        <authorList>
            <person name="Grouzdev D.S."/>
            <person name="Pantiukh K.S."/>
            <person name="Krutkina M.S."/>
        </authorList>
    </citation>
    <scope>NUCLEOTIDE SEQUENCE [LARGE SCALE GENOMIC DNA]</scope>
    <source>
        <strain evidence="23 24">Z-7514</strain>
    </source>
</reference>
<keyword evidence="6" id="KW-0808">Transferase</keyword>
<dbReference type="GO" id="GO:0032153">
    <property type="term" value="C:cell division site"/>
    <property type="evidence" value="ECO:0007669"/>
    <property type="project" value="TreeGrafter"/>
</dbReference>
<evidence type="ECO:0000256" key="10">
    <source>
        <dbReference type="ARBA" id="ARBA00022989"/>
    </source>
</evidence>
<evidence type="ECO:0000256" key="21">
    <source>
        <dbReference type="ARBA" id="ARBA00049966"/>
    </source>
</evidence>
<evidence type="ECO:0000256" key="9">
    <source>
        <dbReference type="ARBA" id="ARBA00022984"/>
    </source>
</evidence>
<dbReference type="AlphaFoldDB" id="A0AAW4WUH1"/>
<dbReference type="GO" id="GO:0051301">
    <property type="term" value="P:cell division"/>
    <property type="evidence" value="ECO:0007669"/>
    <property type="project" value="UniProtKB-KW"/>
</dbReference>
<dbReference type="EMBL" id="JAJFAT010000006">
    <property type="protein sequence ID" value="MCC3144747.1"/>
    <property type="molecule type" value="Genomic_DNA"/>
</dbReference>
<keyword evidence="24" id="KW-1185">Reference proteome</keyword>
<keyword evidence="10 22" id="KW-1133">Transmembrane helix</keyword>
<evidence type="ECO:0000256" key="7">
    <source>
        <dbReference type="ARBA" id="ARBA00022692"/>
    </source>
</evidence>
<feature type="transmembrane region" description="Helical" evidence="22">
    <location>
        <begin position="224"/>
        <end position="242"/>
    </location>
</feature>
<evidence type="ECO:0000256" key="20">
    <source>
        <dbReference type="ARBA" id="ARBA00049902"/>
    </source>
</evidence>
<feature type="transmembrane region" description="Helical" evidence="22">
    <location>
        <begin position="300"/>
        <end position="325"/>
    </location>
</feature>
<keyword evidence="11 22" id="KW-0472">Membrane</keyword>
<comment type="caution">
    <text evidence="23">The sequence shown here is derived from an EMBL/GenBank/DDBJ whole genome shotgun (WGS) entry which is preliminary data.</text>
</comment>
<evidence type="ECO:0000256" key="1">
    <source>
        <dbReference type="ARBA" id="ARBA00004651"/>
    </source>
</evidence>
<evidence type="ECO:0000256" key="2">
    <source>
        <dbReference type="ARBA" id="ARBA00004752"/>
    </source>
</evidence>
<evidence type="ECO:0000256" key="22">
    <source>
        <dbReference type="SAM" id="Phobius"/>
    </source>
</evidence>
<evidence type="ECO:0000256" key="19">
    <source>
        <dbReference type="ARBA" id="ARBA00044770"/>
    </source>
</evidence>